<dbReference type="Proteomes" id="UP000249739">
    <property type="component" value="Unassembled WGS sequence"/>
</dbReference>
<sequence>MLILLLLALFVRSLIPLGYMPDTKNGSLITICSGLTTKTIFVADNTNSADHKQDAPEPCPFAPPILAGNNAHFAVEDFISIAYAKFHPDNNAPISHALIPVKIFLSQGPPLIA</sequence>
<organism evidence="1 2">
    <name type="scientific">Micavibrio aeruginosavorus</name>
    <dbReference type="NCBI Taxonomy" id="349221"/>
    <lineage>
        <taxon>Bacteria</taxon>
        <taxon>Pseudomonadati</taxon>
        <taxon>Bdellovibrionota</taxon>
        <taxon>Bdellovibrionia</taxon>
        <taxon>Bdellovibrionales</taxon>
        <taxon>Pseudobdellovibrionaceae</taxon>
        <taxon>Micavibrio</taxon>
    </lineage>
</organism>
<dbReference type="EMBL" id="QFOT01000004">
    <property type="protein sequence ID" value="PZP57267.1"/>
    <property type="molecule type" value="Genomic_DNA"/>
</dbReference>
<comment type="caution">
    <text evidence="1">The sequence shown here is derived from an EMBL/GenBank/DDBJ whole genome shotgun (WGS) entry which is preliminary data.</text>
</comment>
<reference evidence="1 2" key="1">
    <citation type="submission" date="2017-08" db="EMBL/GenBank/DDBJ databases">
        <title>Infants hospitalized years apart are colonized by the same room-sourced microbial strains.</title>
        <authorList>
            <person name="Brooks B."/>
            <person name="Olm M.R."/>
            <person name="Firek B.A."/>
            <person name="Baker R."/>
            <person name="Thomas B.C."/>
            <person name="Morowitz M.J."/>
            <person name="Banfield J.F."/>
        </authorList>
    </citation>
    <scope>NUCLEOTIDE SEQUENCE [LARGE SCALE GENOMIC DNA]</scope>
    <source>
        <strain evidence="1">S2_006_000_R2_64</strain>
    </source>
</reference>
<proteinExistence type="predicted"/>
<evidence type="ECO:0000313" key="2">
    <source>
        <dbReference type="Proteomes" id="UP000249739"/>
    </source>
</evidence>
<name>A0A2W5FTW3_9BACT</name>
<accession>A0A2W5FTW3</accession>
<gene>
    <name evidence="1" type="ORF">DI586_00890</name>
</gene>
<dbReference type="AlphaFoldDB" id="A0A2W5FTW3"/>
<protein>
    <recommendedName>
        <fullName evidence="3">DUF2946 domain-containing protein</fullName>
    </recommendedName>
</protein>
<evidence type="ECO:0008006" key="3">
    <source>
        <dbReference type="Google" id="ProtNLM"/>
    </source>
</evidence>
<evidence type="ECO:0000313" key="1">
    <source>
        <dbReference type="EMBL" id="PZP57267.1"/>
    </source>
</evidence>